<feature type="transmembrane region" description="Helical" evidence="1">
    <location>
        <begin position="54"/>
        <end position="75"/>
    </location>
</feature>
<dbReference type="EMBL" id="MN740684">
    <property type="protein sequence ID" value="QHU07253.1"/>
    <property type="molecule type" value="Genomic_DNA"/>
</dbReference>
<keyword evidence="1" id="KW-1133">Transmembrane helix</keyword>
<keyword evidence="1" id="KW-0472">Membrane</keyword>
<keyword evidence="1" id="KW-0812">Transmembrane</keyword>
<evidence type="ECO:0000256" key="1">
    <source>
        <dbReference type="SAM" id="Phobius"/>
    </source>
</evidence>
<sequence length="304" mass="36231">MDNLPLKYYNNLKLLSQYNDQLEKISYSLRIESGIYIFIAKEILNKYNSSFTRINFLILIISSIITFLESIKLIIQRMINTNNLDNYNNYNLTNTNKDKTSNIYIIPTSIYYYENVNSIIIISSGVFITLLTSIIKFYDYQNKIEIASNSIVKLHSYSNKKVYIDVNRILIMNKWNLGLKYFNINNENSENLNIVDQQLNSSFDSWLLENKVEYLECDIKKLDDLIKMTTTYIEKIREETFELNRFLSNKEYYEYKNNARIIISIENERERNFEFNSDINNINFDDIIDNKYNVRNSACLCFRL</sequence>
<evidence type="ECO:0000313" key="2">
    <source>
        <dbReference type="EMBL" id="QHU07253.1"/>
    </source>
</evidence>
<proteinExistence type="predicted"/>
<accession>A0A6C0JPE7</accession>
<reference evidence="2" key="1">
    <citation type="journal article" date="2020" name="Nature">
        <title>Giant virus diversity and host interactions through global metagenomics.</title>
        <authorList>
            <person name="Schulz F."/>
            <person name="Roux S."/>
            <person name="Paez-Espino D."/>
            <person name="Jungbluth S."/>
            <person name="Walsh D.A."/>
            <person name="Denef V.J."/>
            <person name="McMahon K.D."/>
            <person name="Konstantinidis K.T."/>
            <person name="Eloe-Fadrosh E.A."/>
            <person name="Kyrpides N.C."/>
            <person name="Woyke T."/>
        </authorList>
    </citation>
    <scope>NUCLEOTIDE SEQUENCE</scope>
    <source>
        <strain evidence="2">GVMAG-S-1040241-154</strain>
    </source>
</reference>
<dbReference type="AlphaFoldDB" id="A0A6C0JPE7"/>
<protein>
    <submittedName>
        <fullName evidence="2">Uncharacterized protein</fullName>
    </submittedName>
</protein>
<name>A0A6C0JPE7_9ZZZZ</name>
<organism evidence="2">
    <name type="scientific">viral metagenome</name>
    <dbReference type="NCBI Taxonomy" id="1070528"/>
    <lineage>
        <taxon>unclassified sequences</taxon>
        <taxon>metagenomes</taxon>
        <taxon>organismal metagenomes</taxon>
    </lineage>
</organism>
<feature type="transmembrane region" description="Helical" evidence="1">
    <location>
        <begin position="119"/>
        <end position="138"/>
    </location>
</feature>